<organism evidence="1 2">
    <name type="scientific">Dictyobacter vulcani</name>
    <dbReference type="NCBI Taxonomy" id="2607529"/>
    <lineage>
        <taxon>Bacteria</taxon>
        <taxon>Bacillati</taxon>
        <taxon>Chloroflexota</taxon>
        <taxon>Ktedonobacteria</taxon>
        <taxon>Ktedonobacterales</taxon>
        <taxon>Dictyobacteraceae</taxon>
        <taxon>Dictyobacter</taxon>
    </lineage>
</organism>
<accession>A0A5J4KSI2</accession>
<protein>
    <submittedName>
        <fullName evidence="1">Uncharacterized protein</fullName>
    </submittedName>
</protein>
<proteinExistence type="predicted"/>
<evidence type="ECO:0000313" key="2">
    <source>
        <dbReference type="Proteomes" id="UP000326912"/>
    </source>
</evidence>
<sequence>MTTIRTVVYSRKQQQHITKWPGKVAYGVSVNVSNYTKNVLLCGHTCILCVNGARNDGDVTRKEDGNECLSTSVWTYALFDARTKYVRL</sequence>
<comment type="caution">
    <text evidence="1">The sequence shown here is derived from an EMBL/GenBank/DDBJ whole genome shotgun (WGS) entry which is preliminary data.</text>
</comment>
<dbReference type="EMBL" id="BKZW01000001">
    <property type="protein sequence ID" value="GER89367.1"/>
    <property type="molecule type" value="Genomic_DNA"/>
</dbReference>
<gene>
    <name evidence="1" type="ORF">KDW_35290</name>
</gene>
<name>A0A5J4KSI2_9CHLR</name>
<reference evidence="1 2" key="1">
    <citation type="submission" date="2019-10" db="EMBL/GenBank/DDBJ databases">
        <title>Dictyobacter vulcani sp. nov., within the class Ktedonobacteria, isolated from soil of volcanic Mt. Zao.</title>
        <authorList>
            <person name="Zheng Y."/>
            <person name="Wang C.M."/>
            <person name="Sakai Y."/>
            <person name="Abe K."/>
            <person name="Yokota A."/>
            <person name="Yabe S."/>
        </authorList>
    </citation>
    <scope>NUCLEOTIDE SEQUENCE [LARGE SCALE GENOMIC DNA]</scope>
    <source>
        <strain evidence="1 2">W12</strain>
    </source>
</reference>
<dbReference type="AlphaFoldDB" id="A0A5J4KSI2"/>
<keyword evidence="2" id="KW-1185">Reference proteome</keyword>
<dbReference type="Proteomes" id="UP000326912">
    <property type="component" value="Unassembled WGS sequence"/>
</dbReference>
<evidence type="ECO:0000313" key="1">
    <source>
        <dbReference type="EMBL" id="GER89367.1"/>
    </source>
</evidence>